<proteinExistence type="predicted"/>
<dbReference type="AlphaFoldDB" id="A0A0F9S1L1"/>
<dbReference type="EMBL" id="LAZR01000855">
    <property type="protein sequence ID" value="KKN56152.1"/>
    <property type="molecule type" value="Genomic_DNA"/>
</dbReference>
<organism evidence="1">
    <name type="scientific">marine sediment metagenome</name>
    <dbReference type="NCBI Taxonomy" id="412755"/>
    <lineage>
        <taxon>unclassified sequences</taxon>
        <taxon>metagenomes</taxon>
        <taxon>ecological metagenomes</taxon>
    </lineage>
</organism>
<reference evidence="1" key="1">
    <citation type="journal article" date="2015" name="Nature">
        <title>Complex archaea that bridge the gap between prokaryotes and eukaryotes.</title>
        <authorList>
            <person name="Spang A."/>
            <person name="Saw J.H."/>
            <person name="Jorgensen S.L."/>
            <person name="Zaremba-Niedzwiedzka K."/>
            <person name="Martijn J."/>
            <person name="Lind A.E."/>
            <person name="van Eijk R."/>
            <person name="Schleper C."/>
            <person name="Guy L."/>
            <person name="Ettema T.J."/>
        </authorList>
    </citation>
    <scope>NUCLEOTIDE SEQUENCE</scope>
</reference>
<gene>
    <name evidence="1" type="ORF">LCGC14_0575000</name>
</gene>
<name>A0A0F9S1L1_9ZZZZ</name>
<sequence length="140" mass="16461">MSERLKDFYKKIHSAKNSIPEYASIIIRPGKKIIDLKIKKEVANILKILAHEEKKTGWFLHSVHIPIKNLGLEPNSKNKEILSYLTEPNRITSSKPTRAFLEDILRKYIDILPEKKKHYFKTERFKKKKEFKVGAQLKGF</sequence>
<comment type="caution">
    <text evidence="1">The sequence shown here is derived from an EMBL/GenBank/DDBJ whole genome shotgun (WGS) entry which is preliminary data.</text>
</comment>
<evidence type="ECO:0000313" key="1">
    <source>
        <dbReference type="EMBL" id="KKN56152.1"/>
    </source>
</evidence>
<protein>
    <submittedName>
        <fullName evidence="1">Uncharacterized protein</fullName>
    </submittedName>
</protein>
<accession>A0A0F9S1L1</accession>